<evidence type="ECO:0000313" key="9">
    <source>
        <dbReference type="EMBL" id="KAK4884931.1"/>
    </source>
</evidence>
<reference evidence="10" key="1">
    <citation type="submission" date="2023-01" db="EMBL/GenBank/DDBJ databases">
        <title>Key to firefly adult light organ development and bioluminescence: homeobox transcription factors regulate luciferase expression and transportation to peroxisome.</title>
        <authorList>
            <person name="Fu X."/>
        </authorList>
    </citation>
    <scope>NUCLEOTIDE SEQUENCE [LARGE SCALE GENOMIC DNA]</scope>
</reference>
<evidence type="ECO:0000256" key="2">
    <source>
        <dbReference type="ARBA" id="ARBA00006951"/>
    </source>
</evidence>
<dbReference type="PANTHER" id="PTHR23334:SF69">
    <property type="entry name" value="CCAAT_ENHANCER-BINDING PROTEIN GAMMA"/>
    <property type="match status" value="1"/>
</dbReference>
<evidence type="ECO:0000256" key="6">
    <source>
        <dbReference type="ARBA" id="ARBA00023242"/>
    </source>
</evidence>
<dbReference type="PROSITE" id="PS50217">
    <property type="entry name" value="BZIP"/>
    <property type="match status" value="1"/>
</dbReference>
<evidence type="ECO:0000313" key="10">
    <source>
        <dbReference type="Proteomes" id="UP001353858"/>
    </source>
</evidence>
<evidence type="ECO:0000259" key="8">
    <source>
        <dbReference type="PROSITE" id="PS50217"/>
    </source>
</evidence>
<proteinExistence type="inferred from homology"/>
<evidence type="ECO:0000256" key="3">
    <source>
        <dbReference type="ARBA" id="ARBA00023015"/>
    </source>
</evidence>
<keyword evidence="6" id="KW-0539">Nucleus</keyword>
<dbReference type="GO" id="GO:0000978">
    <property type="term" value="F:RNA polymerase II cis-regulatory region sequence-specific DNA binding"/>
    <property type="evidence" value="ECO:0007669"/>
    <property type="project" value="TreeGrafter"/>
</dbReference>
<dbReference type="CDD" id="cd14713">
    <property type="entry name" value="bZIP_CEBPG"/>
    <property type="match status" value="1"/>
</dbReference>
<accession>A0AAN7PN91</accession>
<dbReference type="Pfam" id="PF07716">
    <property type="entry name" value="bZIP_2"/>
    <property type="match status" value="1"/>
</dbReference>
<keyword evidence="4" id="KW-0238">DNA-binding</keyword>
<dbReference type="InterPro" id="IPR031106">
    <property type="entry name" value="C/EBP"/>
</dbReference>
<gene>
    <name evidence="9" type="ORF">RN001_001202</name>
</gene>
<comment type="similarity">
    <text evidence="2">Belongs to the bZIP family. C/EBP subfamily.</text>
</comment>
<organism evidence="9 10">
    <name type="scientific">Aquatica leii</name>
    <dbReference type="NCBI Taxonomy" id="1421715"/>
    <lineage>
        <taxon>Eukaryota</taxon>
        <taxon>Metazoa</taxon>
        <taxon>Ecdysozoa</taxon>
        <taxon>Arthropoda</taxon>
        <taxon>Hexapoda</taxon>
        <taxon>Insecta</taxon>
        <taxon>Pterygota</taxon>
        <taxon>Neoptera</taxon>
        <taxon>Endopterygota</taxon>
        <taxon>Coleoptera</taxon>
        <taxon>Polyphaga</taxon>
        <taxon>Elateriformia</taxon>
        <taxon>Elateroidea</taxon>
        <taxon>Lampyridae</taxon>
        <taxon>Luciolinae</taxon>
        <taxon>Aquatica</taxon>
    </lineage>
</organism>
<keyword evidence="10" id="KW-1185">Reference proteome</keyword>
<keyword evidence="5" id="KW-0804">Transcription</keyword>
<dbReference type="Proteomes" id="UP001353858">
    <property type="component" value="Unassembled WGS sequence"/>
</dbReference>
<feature type="domain" description="BZIP" evidence="8">
    <location>
        <begin position="52"/>
        <end position="115"/>
    </location>
</feature>
<dbReference type="InterPro" id="IPR004827">
    <property type="entry name" value="bZIP"/>
</dbReference>
<dbReference type="SMART" id="SM00338">
    <property type="entry name" value="BRLZ"/>
    <property type="match status" value="1"/>
</dbReference>
<dbReference type="InterPro" id="IPR046347">
    <property type="entry name" value="bZIP_sf"/>
</dbReference>
<dbReference type="AlphaFoldDB" id="A0AAN7PN91"/>
<feature type="region of interest" description="Disordered" evidence="7">
    <location>
        <begin position="36"/>
        <end position="83"/>
    </location>
</feature>
<keyword evidence="3" id="KW-0805">Transcription regulation</keyword>
<evidence type="ECO:0000256" key="7">
    <source>
        <dbReference type="SAM" id="MobiDB-lite"/>
    </source>
</evidence>
<dbReference type="PANTHER" id="PTHR23334">
    <property type="entry name" value="CCAAT/ENHANCER BINDING PROTEIN"/>
    <property type="match status" value="1"/>
</dbReference>
<comment type="caution">
    <text evidence="9">The sequence shown here is derived from an EMBL/GenBank/DDBJ whole genome shotgun (WGS) entry which is preliminary data.</text>
</comment>
<dbReference type="GO" id="GO:0006351">
    <property type="term" value="P:DNA-templated transcription"/>
    <property type="evidence" value="ECO:0007669"/>
    <property type="project" value="InterPro"/>
</dbReference>
<evidence type="ECO:0000256" key="1">
    <source>
        <dbReference type="ARBA" id="ARBA00004123"/>
    </source>
</evidence>
<dbReference type="SUPFAM" id="SSF57959">
    <property type="entry name" value="Leucine zipper domain"/>
    <property type="match status" value="1"/>
</dbReference>
<dbReference type="EMBL" id="JARPUR010000001">
    <property type="protein sequence ID" value="KAK4884931.1"/>
    <property type="molecule type" value="Genomic_DNA"/>
</dbReference>
<protein>
    <recommendedName>
        <fullName evidence="8">BZIP domain-containing protein</fullName>
    </recommendedName>
</protein>
<dbReference type="GO" id="GO:0000981">
    <property type="term" value="F:DNA-binding transcription factor activity, RNA polymerase II-specific"/>
    <property type="evidence" value="ECO:0007669"/>
    <property type="project" value="TreeGrafter"/>
</dbReference>
<evidence type="ECO:0000256" key="4">
    <source>
        <dbReference type="ARBA" id="ARBA00023125"/>
    </source>
</evidence>
<comment type="subcellular location">
    <subcellularLocation>
        <location evidence="1">Nucleus</location>
    </subcellularLocation>
</comment>
<sequence length="150" mass="17448">MKLSFLLKKKNMWRKQKIIIFKERVPEFYYCRMAPKRGKGRRDSEPCSGDDSDEYRKKRDRNNLAVKRSRIKSKQKTQETVNRVTQLKNENSVLEEKVKNLTKELGFLKELFLAHASSTTDASKFEGVDLQKLLSDDPNCTGATDLNKTT</sequence>
<name>A0AAN7PN91_9COLE</name>
<dbReference type="GO" id="GO:0005634">
    <property type="term" value="C:nucleus"/>
    <property type="evidence" value="ECO:0007669"/>
    <property type="project" value="UniProtKB-SubCell"/>
</dbReference>
<dbReference type="Gene3D" id="1.20.5.170">
    <property type="match status" value="1"/>
</dbReference>
<evidence type="ECO:0000256" key="5">
    <source>
        <dbReference type="ARBA" id="ARBA00023163"/>
    </source>
</evidence>